<comment type="similarity">
    <text evidence="16">Belongs to the SEDS family. FtsW subfamily.</text>
</comment>
<comment type="caution">
    <text evidence="23">The sequence shown here is derived from an EMBL/GenBank/DDBJ whole genome shotgun (WGS) entry which is preliminary data.</text>
</comment>
<dbReference type="Pfam" id="PF01098">
    <property type="entry name" value="FTSW_RODA_SPOVE"/>
    <property type="match status" value="1"/>
</dbReference>
<feature type="transmembrane region" description="Helical" evidence="22">
    <location>
        <begin position="136"/>
        <end position="155"/>
    </location>
</feature>
<dbReference type="GO" id="GO:0015648">
    <property type="term" value="F:lipid-linked peptidoglycan transporter activity"/>
    <property type="evidence" value="ECO:0007669"/>
    <property type="project" value="TreeGrafter"/>
</dbReference>
<evidence type="ECO:0000256" key="20">
    <source>
        <dbReference type="ARBA" id="ARBA00049902"/>
    </source>
</evidence>
<proteinExistence type="inferred from homology"/>
<evidence type="ECO:0000256" key="5">
    <source>
        <dbReference type="ARBA" id="ARBA00022676"/>
    </source>
</evidence>
<evidence type="ECO:0000256" key="12">
    <source>
        <dbReference type="ARBA" id="ARBA00023306"/>
    </source>
</evidence>
<evidence type="ECO:0000256" key="16">
    <source>
        <dbReference type="ARBA" id="ARBA00038053"/>
    </source>
</evidence>
<feature type="transmembrane region" description="Helical" evidence="22">
    <location>
        <begin position="223"/>
        <end position="244"/>
    </location>
</feature>
<dbReference type="PROSITE" id="PS00428">
    <property type="entry name" value="FTSW_RODA_SPOVE"/>
    <property type="match status" value="1"/>
</dbReference>
<evidence type="ECO:0000256" key="13">
    <source>
        <dbReference type="ARBA" id="ARBA00023316"/>
    </source>
</evidence>
<evidence type="ECO:0000256" key="14">
    <source>
        <dbReference type="ARBA" id="ARBA00032370"/>
    </source>
</evidence>
<feature type="transmembrane region" description="Helical" evidence="22">
    <location>
        <begin position="104"/>
        <end position="124"/>
    </location>
</feature>
<reference evidence="23 24" key="1">
    <citation type="journal article" date="2016" name="Nat. Commun.">
        <title>Thousands of microbial genomes shed light on interconnected biogeochemical processes in an aquifer system.</title>
        <authorList>
            <person name="Anantharaman K."/>
            <person name="Brown C.T."/>
            <person name="Hug L.A."/>
            <person name="Sharon I."/>
            <person name="Castelle C.J."/>
            <person name="Probst A.J."/>
            <person name="Thomas B.C."/>
            <person name="Singh A."/>
            <person name="Wilkins M.J."/>
            <person name="Karaoz U."/>
            <person name="Brodie E.L."/>
            <person name="Williams K.H."/>
            <person name="Hubbard S.S."/>
            <person name="Banfield J.F."/>
        </authorList>
    </citation>
    <scope>NUCLEOTIDE SEQUENCE [LARGE SCALE GENOMIC DNA]</scope>
</reference>
<keyword evidence="7 22" id="KW-0812">Transmembrane</keyword>
<evidence type="ECO:0000256" key="17">
    <source>
        <dbReference type="ARBA" id="ARBA00041185"/>
    </source>
</evidence>
<dbReference type="NCBIfam" id="TIGR02614">
    <property type="entry name" value="ftsW"/>
    <property type="match status" value="1"/>
</dbReference>
<feature type="transmembrane region" description="Helical" evidence="22">
    <location>
        <begin position="161"/>
        <end position="178"/>
    </location>
</feature>
<feature type="transmembrane region" description="Helical" evidence="22">
    <location>
        <begin position="185"/>
        <end position="203"/>
    </location>
</feature>
<sequence length="363" mass="39390">MPKLKIDYWFLLAVILLSAIGTATIFSASPTMGLKHGDMLYFIKRHLFFLVLGVGAGYYGFRLDLVKLKNYSFHLFLVTLFFLVLVFVPGIGHNISGASRWIDLGIISFQPSELIKFTLTVYLARLLSERKGDIGNFMRGVLPALLIFAFVAALIIKQPDLGTVLALAGSVFAMLFVAGMEYSQFVFLGLAAVAGVIVLGVTTPYRLKRFVAFFDPWQDPQGIGFQIIQSLLAVGSGGIMGLGLGASRQKFFYLPQQFTDFVFAIYCEETGFIGAVLAIAIFVLFVHRGFLIALGAKDPFKCLLATGLVAWLSTQALINIMVVVGLAPTTGIPLPFLSYGGTATIINLFAVGVILNISRKGAA</sequence>
<dbReference type="GO" id="GO:0051301">
    <property type="term" value="P:cell division"/>
    <property type="evidence" value="ECO:0007669"/>
    <property type="project" value="UniProtKB-KW"/>
</dbReference>
<dbReference type="GO" id="GO:0005886">
    <property type="term" value="C:plasma membrane"/>
    <property type="evidence" value="ECO:0007669"/>
    <property type="project" value="UniProtKB-SubCell"/>
</dbReference>
<evidence type="ECO:0000256" key="10">
    <source>
        <dbReference type="ARBA" id="ARBA00022989"/>
    </source>
</evidence>
<dbReference type="PANTHER" id="PTHR30474">
    <property type="entry name" value="CELL CYCLE PROTEIN"/>
    <property type="match status" value="1"/>
</dbReference>
<comment type="pathway">
    <text evidence="2">Cell wall biogenesis; peptidoglycan biosynthesis.</text>
</comment>
<evidence type="ECO:0000256" key="19">
    <source>
        <dbReference type="ARBA" id="ARBA00044770"/>
    </source>
</evidence>
<dbReference type="GO" id="GO:0008360">
    <property type="term" value="P:regulation of cell shape"/>
    <property type="evidence" value="ECO:0007669"/>
    <property type="project" value="UniProtKB-KW"/>
</dbReference>
<keyword evidence="6" id="KW-0808">Transferase</keyword>
<feature type="transmembrane region" description="Helical" evidence="22">
    <location>
        <begin position="336"/>
        <end position="357"/>
    </location>
</feature>
<keyword evidence="9" id="KW-0573">Peptidoglycan synthesis</keyword>
<comment type="catalytic activity">
    <reaction evidence="20">
        <text>[GlcNAc-(1-&gt;4)-Mur2Ac(oyl-L-Ala-gamma-D-Glu-L-Lys-D-Ala-D-Ala)](n)-di-trans,octa-cis-undecaprenyl diphosphate + beta-D-GlcNAc-(1-&gt;4)-Mur2Ac(oyl-L-Ala-gamma-D-Glu-L-Lys-D-Ala-D-Ala)-di-trans,octa-cis-undecaprenyl diphosphate = [GlcNAc-(1-&gt;4)-Mur2Ac(oyl-L-Ala-gamma-D-Glu-L-Lys-D-Ala-D-Ala)](n+1)-di-trans,octa-cis-undecaprenyl diphosphate + di-trans,octa-cis-undecaprenyl diphosphate + H(+)</text>
        <dbReference type="Rhea" id="RHEA:23708"/>
        <dbReference type="Rhea" id="RHEA-COMP:9602"/>
        <dbReference type="Rhea" id="RHEA-COMP:9603"/>
        <dbReference type="ChEBI" id="CHEBI:15378"/>
        <dbReference type="ChEBI" id="CHEBI:58405"/>
        <dbReference type="ChEBI" id="CHEBI:60033"/>
        <dbReference type="ChEBI" id="CHEBI:78435"/>
        <dbReference type="EC" id="2.4.99.28"/>
    </reaction>
</comment>
<keyword evidence="11 22" id="KW-0472">Membrane</keyword>
<keyword evidence="10 22" id="KW-1133">Transmembrane helix</keyword>
<evidence type="ECO:0000256" key="7">
    <source>
        <dbReference type="ARBA" id="ARBA00022692"/>
    </source>
</evidence>
<dbReference type="InterPro" id="IPR013437">
    <property type="entry name" value="FtsW"/>
</dbReference>
<keyword evidence="8" id="KW-0133">Cell shape</keyword>
<accession>A0A1F4T5J3</accession>
<evidence type="ECO:0000256" key="6">
    <source>
        <dbReference type="ARBA" id="ARBA00022679"/>
    </source>
</evidence>
<dbReference type="Proteomes" id="UP000178602">
    <property type="component" value="Unassembled WGS sequence"/>
</dbReference>
<evidence type="ECO:0000256" key="15">
    <source>
        <dbReference type="ARBA" id="ARBA00033270"/>
    </source>
</evidence>
<evidence type="ECO:0000313" key="23">
    <source>
        <dbReference type="EMBL" id="OGC27769.1"/>
    </source>
</evidence>
<name>A0A1F4T5J3_UNCSA</name>
<evidence type="ECO:0000256" key="22">
    <source>
        <dbReference type="SAM" id="Phobius"/>
    </source>
</evidence>
<evidence type="ECO:0000256" key="8">
    <source>
        <dbReference type="ARBA" id="ARBA00022960"/>
    </source>
</evidence>
<dbReference type="InterPro" id="IPR018365">
    <property type="entry name" value="Cell_cycle_FtsW-rel_CS"/>
</dbReference>
<evidence type="ECO:0000313" key="24">
    <source>
        <dbReference type="Proteomes" id="UP000178602"/>
    </source>
</evidence>
<evidence type="ECO:0000256" key="21">
    <source>
        <dbReference type="ARBA" id="ARBA00049966"/>
    </source>
</evidence>
<evidence type="ECO:0000256" key="1">
    <source>
        <dbReference type="ARBA" id="ARBA00004651"/>
    </source>
</evidence>
<evidence type="ECO:0000256" key="4">
    <source>
        <dbReference type="ARBA" id="ARBA00022618"/>
    </source>
</evidence>
<feature type="transmembrane region" description="Helical" evidence="22">
    <location>
        <begin position="303"/>
        <end position="324"/>
    </location>
</feature>
<organism evidence="23 24">
    <name type="scientific">candidate division WOR-1 bacterium RIFOXYC12_FULL_54_18</name>
    <dbReference type="NCBI Taxonomy" id="1802584"/>
    <lineage>
        <taxon>Bacteria</taxon>
        <taxon>Bacillati</taxon>
        <taxon>Saganbacteria</taxon>
    </lineage>
</organism>
<dbReference type="EMBL" id="MEUG01000001">
    <property type="protein sequence ID" value="OGC27769.1"/>
    <property type="molecule type" value="Genomic_DNA"/>
</dbReference>
<keyword evidence="4 23" id="KW-0132">Cell division</keyword>
<keyword evidence="5" id="KW-0328">Glycosyltransferase</keyword>
<dbReference type="InterPro" id="IPR001182">
    <property type="entry name" value="FtsW/RodA"/>
</dbReference>
<feature type="transmembrane region" description="Helical" evidence="22">
    <location>
        <begin position="43"/>
        <end position="61"/>
    </location>
</feature>
<evidence type="ECO:0000256" key="9">
    <source>
        <dbReference type="ARBA" id="ARBA00022984"/>
    </source>
</evidence>
<dbReference type="GO" id="GO:0071555">
    <property type="term" value="P:cell wall organization"/>
    <property type="evidence" value="ECO:0007669"/>
    <property type="project" value="UniProtKB-KW"/>
</dbReference>
<feature type="transmembrane region" description="Helical" evidence="22">
    <location>
        <begin position="272"/>
        <end position="291"/>
    </location>
</feature>
<feature type="transmembrane region" description="Helical" evidence="22">
    <location>
        <begin position="73"/>
        <end position="92"/>
    </location>
</feature>
<keyword evidence="12" id="KW-0131">Cell cycle</keyword>
<keyword evidence="13" id="KW-0961">Cell wall biogenesis/degradation</keyword>
<evidence type="ECO:0000256" key="18">
    <source>
        <dbReference type="ARBA" id="ARBA00041418"/>
    </source>
</evidence>
<dbReference type="GO" id="GO:0009252">
    <property type="term" value="P:peptidoglycan biosynthetic process"/>
    <property type="evidence" value="ECO:0007669"/>
    <property type="project" value="UniProtKB-KW"/>
</dbReference>
<gene>
    <name evidence="23" type="ORF">A3K49_01980</name>
</gene>
<keyword evidence="3" id="KW-1003">Cell membrane</keyword>
<dbReference type="GO" id="GO:0008955">
    <property type="term" value="F:peptidoglycan glycosyltransferase activity"/>
    <property type="evidence" value="ECO:0007669"/>
    <property type="project" value="UniProtKB-EC"/>
</dbReference>
<comment type="subcellular location">
    <subcellularLocation>
        <location evidence="1">Cell membrane</location>
        <topology evidence="1">Multi-pass membrane protein</topology>
    </subcellularLocation>
</comment>
<dbReference type="GO" id="GO:0032153">
    <property type="term" value="C:cell division site"/>
    <property type="evidence" value="ECO:0007669"/>
    <property type="project" value="TreeGrafter"/>
</dbReference>
<evidence type="ECO:0000256" key="11">
    <source>
        <dbReference type="ARBA" id="ARBA00023136"/>
    </source>
</evidence>
<dbReference type="AlphaFoldDB" id="A0A1F4T5J3"/>
<comment type="function">
    <text evidence="21">Peptidoglycan polymerase that is essential for cell division.</text>
</comment>
<dbReference type="PANTHER" id="PTHR30474:SF2">
    <property type="entry name" value="PEPTIDOGLYCAN GLYCOSYLTRANSFERASE FTSW-RELATED"/>
    <property type="match status" value="1"/>
</dbReference>
<protein>
    <recommendedName>
        <fullName evidence="17">Probable peptidoglycan glycosyltransferase FtsW</fullName>
        <ecNumber evidence="19">2.4.99.28</ecNumber>
    </recommendedName>
    <alternativeName>
        <fullName evidence="18">Cell division protein FtsW</fullName>
    </alternativeName>
    <alternativeName>
        <fullName evidence="15">Cell wall polymerase</fullName>
    </alternativeName>
    <alternativeName>
        <fullName evidence="14">Peptidoglycan polymerase</fullName>
    </alternativeName>
</protein>
<evidence type="ECO:0000256" key="2">
    <source>
        <dbReference type="ARBA" id="ARBA00004752"/>
    </source>
</evidence>
<dbReference type="EC" id="2.4.99.28" evidence="19"/>
<evidence type="ECO:0000256" key="3">
    <source>
        <dbReference type="ARBA" id="ARBA00022475"/>
    </source>
</evidence>